<reference evidence="2" key="1">
    <citation type="journal article" date="2017" name="Genome Biol.">
        <title>Comparative genomics reveals high biological diversity and specific adaptations in the industrially and medically important fungal genus Aspergillus.</title>
        <authorList>
            <person name="de Vries R.P."/>
            <person name="Riley R."/>
            <person name="Wiebenga A."/>
            <person name="Aguilar-Osorio G."/>
            <person name="Amillis S."/>
            <person name="Uchima C.A."/>
            <person name="Anderluh G."/>
            <person name="Asadollahi M."/>
            <person name="Askin M."/>
            <person name="Barry K."/>
            <person name="Battaglia E."/>
            <person name="Bayram O."/>
            <person name="Benocci T."/>
            <person name="Braus-Stromeyer S.A."/>
            <person name="Caldana C."/>
            <person name="Canovas D."/>
            <person name="Cerqueira G.C."/>
            <person name="Chen F."/>
            <person name="Chen W."/>
            <person name="Choi C."/>
            <person name="Clum A."/>
            <person name="Dos Santos R.A."/>
            <person name="Damasio A.R."/>
            <person name="Diallinas G."/>
            <person name="Emri T."/>
            <person name="Fekete E."/>
            <person name="Flipphi M."/>
            <person name="Freyberg S."/>
            <person name="Gallo A."/>
            <person name="Gournas C."/>
            <person name="Habgood R."/>
            <person name="Hainaut M."/>
            <person name="Harispe M.L."/>
            <person name="Henrissat B."/>
            <person name="Hilden K.S."/>
            <person name="Hope R."/>
            <person name="Hossain A."/>
            <person name="Karabika E."/>
            <person name="Karaffa L."/>
            <person name="Karanyi Z."/>
            <person name="Krasevec N."/>
            <person name="Kuo A."/>
            <person name="Kusch H."/>
            <person name="LaButti K."/>
            <person name="Lagendijk E.L."/>
            <person name="Lapidus A."/>
            <person name="Levasseur A."/>
            <person name="Lindquist E."/>
            <person name="Lipzen A."/>
            <person name="Logrieco A.F."/>
            <person name="MacCabe A."/>
            <person name="Maekelae M.R."/>
            <person name="Malavazi I."/>
            <person name="Melin P."/>
            <person name="Meyer V."/>
            <person name="Mielnichuk N."/>
            <person name="Miskei M."/>
            <person name="Molnar A.P."/>
            <person name="Mule G."/>
            <person name="Ngan C.Y."/>
            <person name="Orejas M."/>
            <person name="Orosz E."/>
            <person name="Ouedraogo J.P."/>
            <person name="Overkamp K.M."/>
            <person name="Park H.-S."/>
            <person name="Perrone G."/>
            <person name="Piumi F."/>
            <person name="Punt P.J."/>
            <person name="Ram A.F."/>
            <person name="Ramon A."/>
            <person name="Rauscher S."/>
            <person name="Record E."/>
            <person name="Riano-Pachon D.M."/>
            <person name="Robert V."/>
            <person name="Roehrig J."/>
            <person name="Ruller R."/>
            <person name="Salamov A."/>
            <person name="Salih N.S."/>
            <person name="Samson R.A."/>
            <person name="Sandor E."/>
            <person name="Sanguinetti M."/>
            <person name="Schuetze T."/>
            <person name="Sepcic K."/>
            <person name="Shelest E."/>
            <person name="Sherlock G."/>
            <person name="Sophianopoulou V."/>
            <person name="Squina F.M."/>
            <person name="Sun H."/>
            <person name="Susca A."/>
            <person name="Todd R.B."/>
            <person name="Tsang A."/>
            <person name="Unkles S.E."/>
            <person name="van de Wiele N."/>
            <person name="van Rossen-Uffink D."/>
            <person name="Oliveira J.V."/>
            <person name="Vesth T.C."/>
            <person name="Visser J."/>
            <person name="Yu J.-H."/>
            <person name="Zhou M."/>
            <person name="Andersen M.R."/>
            <person name="Archer D.B."/>
            <person name="Baker S.E."/>
            <person name="Benoit I."/>
            <person name="Brakhage A.A."/>
            <person name="Braus G.H."/>
            <person name="Fischer R."/>
            <person name="Frisvad J.C."/>
            <person name="Goldman G.H."/>
            <person name="Houbraken J."/>
            <person name="Oakley B."/>
            <person name="Pocsi I."/>
            <person name="Scazzocchio C."/>
            <person name="Seiboth B."/>
            <person name="vanKuyk P.A."/>
            <person name="Wortman J."/>
            <person name="Dyer P.S."/>
            <person name="Grigoriev I.V."/>
        </authorList>
    </citation>
    <scope>NUCLEOTIDE SEQUENCE [LARGE SCALE GENOMIC DNA]</scope>
    <source>
        <strain evidence="2">DTO 134E9</strain>
    </source>
</reference>
<dbReference type="Proteomes" id="UP000184383">
    <property type="component" value="Unassembled WGS sequence"/>
</dbReference>
<name>A0A1L9RQ32_ASPWE</name>
<protein>
    <submittedName>
        <fullName evidence="1">Uncharacterized protein</fullName>
    </submittedName>
</protein>
<sequence>MTQTMIMRYMDDHRLASLLKALFPSQPCRVQKKNGHIIVEAPRTLTKEELESCVCGI</sequence>
<organism evidence="1 2">
    <name type="scientific">Aspergillus wentii DTO 134E9</name>
    <dbReference type="NCBI Taxonomy" id="1073089"/>
    <lineage>
        <taxon>Eukaryota</taxon>
        <taxon>Fungi</taxon>
        <taxon>Dikarya</taxon>
        <taxon>Ascomycota</taxon>
        <taxon>Pezizomycotina</taxon>
        <taxon>Eurotiomycetes</taxon>
        <taxon>Eurotiomycetidae</taxon>
        <taxon>Eurotiales</taxon>
        <taxon>Aspergillaceae</taxon>
        <taxon>Aspergillus</taxon>
        <taxon>Aspergillus subgen. Cremei</taxon>
    </lineage>
</organism>
<keyword evidence="2" id="KW-1185">Reference proteome</keyword>
<dbReference type="VEuPathDB" id="FungiDB:ASPWEDRAFT_38709"/>
<dbReference type="RefSeq" id="XP_040690742.1">
    <property type="nucleotide sequence ID" value="XM_040834944.1"/>
</dbReference>
<evidence type="ECO:0000313" key="2">
    <source>
        <dbReference type="Proteomes" id="UP000184383"/>
    </source>
</evidence>
<dbReference type="GeneID" id="63750792"/>
<dbReference type="OrthoDB" id="3783539at2759"/>
<accession>A0A1L9RQ32</accession>
<dbReference type="AlphaFoldDB" id="A0A1L9RQ32"/>
<proteinExistence type="predicted"/>
<dbReference type="EMBL" id="KV878211">
    <property type="protein sequence ID" value="OJJ37066.1"/>
    <property type="molecule type" value="Genomic_DNA"/>
</dbReference>
<gene>
    <name evidence="1" type="ORF">ASPWEDRAFT_38709</name>
</gene>
<evidence type="ECO:0000313" key="1">
    <source>
        <dbReference type="EMBL" id="OJJ37066.1"/>
    </source>
</evidence>